<keyword evidence="3" id="KW-1185">Reference proteome</keyword>
<dbReference type="EMBL" id="PVTE01000003">
    <property type="protein sequence ID" value="PRY44185.1"/>
    <property type="molecule type" value="Genomic_DNA"/>
</dbReference>
<dbReference type="AlphaFoldDB" id="A0A2T0TEU0"/>
<dbReference type="Proteomes" id="UP000238375">
    <property type="component" value="Unassembled WGS sequence"/>
</dbReference>
<feature type="chain" id="PRO_5015722689" evidence="1">
    <location>
        <begin position="37"/>
        <end position="173"/>
    </location>
</feature>
<evidence type="ECO:0000313" key="2">
    <source>
        <dbReference type="EMBL" id="PRY44185.1"/>
    </source>
</evidence>
<accession>A0A2T0TEU0</accession>
<comment type="caution">
    <text evidence="2">The sequence shown here is derived from an EMBL/GenBank/DDBJ whole genome shotgun (WGS) entry which is preliminary data.</text>
</comment>
<reference evidence="2 3" key="1">
    <citation type="submission" date="2018-03" db="EMBL/GenBank/DDBJ databases">
        <title>Genomic Encyclopedia of Archaeal and Bacterial Type Strains, Phase II (KMG-II): from individual species to whole genera.</title>
        <authorList>
            <person name="Goeker M."/>
        </authorList>
    </citation>
    <scope>NUCLEOTIDE SEQUENCE [LARGE SCALE GENOMIC DNA]</scope>
    <source>
        <strain evidence="2 3">DSM 28354</strain>
    </source>
</reference>
<sequence>MLRAFLLPTRYGTRFGKALTENAVALVSLSASAAHAQVPPANKYDTSSYPEDRKAIEQLGRKNDSTRFHNDDDIAVGPEGRISYGFDDWKKGFVEEGATFKSVKPVPGTAILRIYNGDAAVKNIVLDVVFATTKGTFRYALPERKRTSSKTAPGILWPGKGHEFCPGQNTMNT</sequence>
<dbReference type="RefSeq" id="WP_146141363.1">
    <property type="nucleotide sequence ID" value="NZ_PVTE01000003.1"/>
</dbReference>
<proteinExistence type="predicted"/>
<gene>
    <name evidence="2" type="ORF">CLV58_103154</name>
</gene>
<name>A0A2T0TEU0_9BACT</name>
<evidence type="ECO:0000256" key="1">
    <source>
        <dbReference type="SAM" id="SignalP"/>
    </source>
</evidence>
<feature type="signal peptide" evidence="1">
    <location>
        <begin position="1"/>
        <end position="36"/>
    </location>
</feature>
<protein>
    <submittedName>
        <fullName evidence="2">Uncharacterized protein</fullName>
    </submittedName>
</protein>
<dbReference type="OrthoDB" id="881019at2"/>
<keyword evidence="1" id="KW-0732">Signal</keyword>
<organism evidence="2 3">
    <name type="scientific">Spirosoma oryzae</name>
    <dbReference type="NCBI Taxonomy" id="1469603"/>
    <lineage>
        <taxon>Bacteria</taxon>
        <taxon>Pseudomonadati</taxon>
        <taxon>Bacteroidota</taxon>
        <taxon>Cytophagia</taxon>
        <taxon>Cytophagales</taxon>
        <taxon>Cytophagaceae</taxon>
        <taxon>Spirosoma</taxon>
    </lineage>
</organism>
<evidence type="ECO:0000313" key="3">
    <source>
        <dbReference type="Proteomes" id="UP000238375"/>
    </source>
</evidence>